<dbReference type="SMART" id="SM01422">
    <property type="entry name" value="SARA"/>
    <property type="match status" value="1"/>
</dbReference>
<dbReference type="InterPro" id="IPR013083">
    <property type="entry name" value="Znf_RING/FYVE/PHD"/>
</dbReference>
<feature type="region of interest" description="Disordered" evidence="5">
    <location>
        <begin position="1134"/>
        <end position="1175"/>
    </location>
</feature>
<dbReference type="PANTHER" id="PTHR46319">
    <property type="entry name" value="ZINC FINGER FYVE DOMAIN-CONTAINING PROTEIN"/>
    <property type="match status" value="1"/>
</dbReference>
<dbReference type="InterPro" id="IPR017455">
    <property type="entry name" value="Znf_FYVE-rel"/>
</dbReference>
<dbReference type="PANTHER" id="PTHR46319:SF3">
    <property type="entry name" value="ZINC FINGER FYVE DOMAIN-CONTAINING PROTEIN"/>
    <property type="match status" value="1"/>
</dbReference>
<evidence type="ECO:0000313" key="9">
    <source>
        <dbReference type="RefSeq" id="XP_033357103.1"/>
    </source>
</evidence>
<dbReference type="SUPFAM" id="SSF57903">
    <property type="entry name" value="FYVE/PHD zinc finger"/>
    <property type="match status" value="1"/>
</dbReference>
<dbReference type="RefSeq" id="XP_033357103.1">
    <property type="nucleotide sequence ID" value="XM_033501212.1"/>
</dbReference>
<dbReference type="PROSITE" id="PS50178">
    <property type="entry name" value="ZF_FYVE"/>
    <property type="match status" value="1"/>
</dbReference>
<dbReference type="Gene3D" id="3.30.40.10">
    <property type="entry name" value="Zinc/RING finger domain, C3HC4 (zinc finger)"/>
    <property type="match status" value="1"/>
</dbReference>
<evidence type="ECO:0000256" key="4">
    <source>
        <dbReference type="PROSITE-ProRule" id="PRU00091"/>
    </source>
</evidence>
<dbReference type="InterPro" id="IPR000306">
    <property type="entry name" value="Znf_FYVE"/>
</dbReference>
<dbReference type="CDD" id="cd15729">
    <property type="entry name" value="FYVE_endofin"/>
    <property type="match status" value="1"/>
</dbReference>
<evidence type="ECO:0000256" key="1">
    <source>
        <dbReference type="ARBA" id="ARBA00022723"/>
    </source>
</evidence>
<dbReference type="GO" id="GO:0008270">
    <property type="term" value="F:zinc ion binding"/>
    <property type="evidence" value="ECO:0007669"/>
    <property type="project" value="UniProtKB-KW"/>
</dbReference>
<dbReference type="InterPro" id="IPR024608">
    <property type="entry name" value="SARA-like_SBD"/>
</dbReference>
<evidence type="ECO:0000256" key="3">
    <source>
        <dbReference type="ARBA" id="ARBA00022833"/>
    </source>
</evidence>
<evidence type="ECO:0000259" key="6">
    <source>
        <dbReference type="PROSITE" id="PS50178"/>
    </source>
</evidence>
<dbReference type="SMART" id="SM00064">
    <property type="entry name" value="FYVE"/>
    <property type="match status" value="1"/>
</dbReference>
<organism evidence="7 8">
    <name type="scientific">Bombus vosnesenskii</name>
    <dbReference type="NCBI Taxonomy" id="207650"/>
    <lineage>
        <taxon>Eukaryota</taxon>
        <taxon>Metazoa</taxon>
        <taxon>Ecdysozoa</taxon>
        <taxon>Arthropoda</taxon>
        <taxon>Hexapoda</taxon>
        <taxon>Insecta</taxon>
        <taxon>Pterygota</taxon>
        <taxon>Neoptera</taxon>
        <taxon>Endopterygota</taxon>
        <taxon>Hymenoptera</taxon>
        <taxon>Apocrita</taxon>
        <taxon>Aculeata</taxon>
        <taxon>Apoidea</taxon>
        <taxon>Anthophila</taxon>
        <taxon>Apidae</taxon>
        <taxon>Bombus</taxon>
        <taxon>Pyrobombus</taxon>
    </lineage>
</organism>
<protein>
    <submittedName>
        <fullName evidence="8 9">Uncharacterized protein LOC117237356 isoform X1</fullName>
    </submittedName>
</protein>
<dbReference type="RefSeq" id="XP_033357102.1">
    <property type="nucleotide sequence ID" value="XM_033501211.1"/>
</dbReference>
<evidence type="ECO:0000256" key="5">
    <source>
        <dbReference type="SAM" id="MobiDB-lite"/>
    </source>
</evidence>
<evidence type="ECO:0000313" key="10">
    <source>
        <dbReference type="RefSeq" id="XP_033357104.1"/>
    </source>
</evidence>
<reference evidence="8 9" key="1">
    <citation type="submission" date="2025-04" db="UniProtKB">
        <authorList>
            <consortium name="RefSeq"/>
        </authorList>
    </citation>
    <scope>IDENTIFICATION</scope>
    <source>
        <tissue evidence="8 9">Muscle</tissue>
    </source>
</reference>
<feature type="compositionally biased region" description="Polar residues" evidence="5">
    <location>
        <begin position="914"/>
        <end position="932"/>
    </location>
</feature>
<dbReference type="Pfam" id="PF11979">
    <property type="entry name" value="SARA_C"/>
    <property type="match status" value="1"/>
</dbReference>
<dbReference type="SMART" id="SM01421">
    <property type="entry name" value="DUF3480"/>
    <property type="match status" value="1"/>
</dbReference>
<dbReference type="Gene3D" id="3.30.500.40">
    <property type="match status" value="1"/>
</dbReference>
<evidence type="ECO:0000313" key="7">
    <source>
        <dbReference type="Proteomes" id="UP000504631"/>
    </source>
</evidence>
<feature type="compositionally biased region" description="Low complexity" evidence="5">
    <location>
        <begin position="1143"/>
        <end position="1154"/>
    </location>
</feature>
<keyword evidence="2 4" id="KW-0863">Zinc-finger</keyword>
<dbReference type="FunFam" id="3.30.500.40:FF:000001">
    <property type="entry name" value="Zinc finger, FYVE domain-containing 9a"/>
    <property type="match status" value="1"/>
</dbReference>
<keyword evidence="1" id="KW-0479">Metal-binding</keyword>
<evidence type="ECO:0000313" key="8">
    <source>
        <dbReference type="RefSeq" id="XP_033357102.1"/>
    </source>
</evidence>
<dbReference type="Pfam" id="PF01363">
    <property type="entry name" value="FYVE"/>
    <property type="match status" value="1"/>
</dbReference>
<name>A0A6J3KVV5_9HYME</name>
<dbReference type="Gene3D" id="4.10.720.10">
    <property type="entry name" value="Smad anchor for receptor activation, Smad-binding domain"/>
    <property type="match status" value="1"/>
</dbReference>
<dbReference type="InterPro" id="IPR011011">
    <property type="entry name" value="Znf_FYVE_PHD"/>
</dbReference>
<dbReference type="FunFam" id="3.30.40.10:FF:000084">
    <property type="entry name" value="Zinc finger, FYVE domain-containing 9b"/>
    <property type="match status" value="1"/>
</dbReference>
<dbReference type="GO" id="GO:0031901">
    <property type="term" value="C:early endosome membrane"/>
    <property type="evidence" value="ECO:0007669"/>
    <property type="project" value="TreeGrafter"/>
</dbReference>
<dbReference type="InterPro" id="IPR022557">
    <property type="entry name" value="SARA-like_C"/>
</dbReference>
<gene>
    <name evidence="8 9 10" type="primary">LOC117237356</name>
</gene>
<dbReference type="Gene3D" id="3.30.1360.220">
    <property type="entry name" value="Domain of unknown function (DUF3480), N-terminal subdomain"/>
    <property type="match status" value="2"/>
</dbReference>
<dbReference type="Pfam" id="PF11409">
    <property type="entry name" value="SARA"/>
    <property type="match status" value="1"/>
</dbReference>
<dbReference type="KEGG" id="bvk:117237356"/>
<proteinExistence type="predicted"/>
<keyword evidence="7" id="KW-1185">Reference proteome</keyword>
<feature type="compositionally biased region" description="Basic and acidic residues" evidence="5">
    <location>
        <begin position="229"/>
        <end position="245"/>
    </location>
</feature>
<dbReference type="GeneID" id="117237356"/>
<keyword evidence="3" id="KW-0862">Zinc</keyword>
<feature type="region of interest" description="Disordered" evidence="5">
    <location>
        <begin position="226"/>
        <end position="245"/>
    </location>
</feature>
<dbReference type="CTD" id="44263"/>
<evidence type="ECO:0000256" key="2">
    <source>
        <dbReference type="ARBA" id="ARBA00022771"/>
    </source>
</evidence>
<accession>A0A6J3KVV5</accession>
<feature type="domain" description="FYVE-type" evidence="6">
    <location>
        <begin position="967"/>
        <end position="1026"/>
    </location>
</feature>
<feature type="region of interest" description="Disordered" evidence="5">
    <location>
        <begin position="914"/>
        <end position="952"/>
    </location>
</feature>
<sequence length="1701" mass="191785">MEKFAIDLDKVLDDFEFNEDCAEQIASDNLSTNNASSSSVKCNLEPSALKGYNYLLIEPKKENKEFDIILPVERHKDLQQINTKNKCINENDIVSENLNCSTEQTTIENTDVNQFYIQECTNENKSIQKQSVSSYDSEQVSLAIYNDISQKVLQKQQNSNNSPKIDNRYDKKLNQSNLKPSVSNVFSSLNEYINAPPGSSDCIHSILSDSEIQSDFETKVPQIIQSSAKDSDESIPHKQTADIPDPTREIPVLSYQDATIPITVELPITYETNIKENVKNVHVTNFKPLESKTDLPEKVALNEACIELSNKAEIKNDKTHNYNSDRIDQEKNSMPKCTCIQGGYYENEFTTPITVELPITYETNIKEDVKNVHVTNFKPLESKTDLPEKVELNEACIELSNKAEIKNDKTHNYSSNRIDQEKDSMPKCTCIQGGYYENEFTTPITVELPITCETNIKEDVKNVHVTNFKPLESKTDLPEKVELNEACIELSNKAEIKNDKTHNYNSDRIDQEKDSIPKCTCIQGGYYENESTTPITVELPITYETNIKEDVKNVHVTNFKPLESKTDLPEKVALNEACIELSNKAEIKNDKTHNYNSDRIDQEKYSMPKCTCIQGGYYENESTTQLQDNESKLSVENIGTSEKHRSSLNSVCKPIGFSNIDNLSEDELTKYLAELEEEEKLRESCNKKDENKQNVQVFPDTSVESRKMIESELNERIENISITDCQKKEMDKELLNNALMKQNVQQSDDRLNEDRLNKHKDILNNPSGKELKLLHRDNVAKDDKMKLENECVPDTEDIEDSQERPTYSLNINQGSLNDDRTEIQLKEQKGNSTQYNQACELKMPSDIDNISEERISTTSELNTLIDMTKHNDDAISTSVDVYTRPNVSDTSNDSEKPVRPQTLDIVLSNNSTEHQVLGSTSDTPSYQVQSDTDGIKEEQGSSPDILDNSLPESGSVLGKQPPFWVPDSDAPSCMLCDVKFTVIKRRHHCRACGKVLCNKCCNMKYKLEYQGNIDSRVCVSCYQLLTKAETEQGMGEWSSGYSTCMNNNDINSPQGRQPNPNNPMEYCSTIPPLQQLAGGLPPPPTVMVPVGVLKREDGTKSRPEISKSVMFSDGIRPGCDLTELDMSWDLKPPYRKSGSKRIPTPGSSVPSTSVKKQNLPRFDPNTESYVPQDPNALPPTVTIHKGQVSYHAVTDENLLYKTLKNECEPPVMFAINRNLYAYVKMVTLNCCVNKTCWNVTSKGLDCVGQDEIILLIEVLPDEIRVPKDLLLFINQLRLEAMKGNIVSELGFLIYQGGNFLDSREHAGFLFIRQTSQCLQKIILPPGPYLFGLLVHRWETPWAKVFPLRLVLRLGAEYRYYPCPLFSVRFRDALYFEIGHTVMKVLADFRNFAYTLPSVRGLTIHLRNRMTDVMFPRNRYDQVIKGLNNSNDHVLAYASNFSIAADSHLVCIQTNTGDESTYQTQAISINNNPRTITGTSFIVINGALKSSMGLSAKSSIVEDGLMVEIMPEKMEALKAALKNMQDFSIGCGRQGAPEPDETVNIKWVDNDVQFNVGVKSPIDRRPMDGIPSIRIHNGIDYKGTSRFIRWTEVFIINSDDHPNGVHDPVDINKLSGNIAKATCTALVKLLDLLANAGLTKLGVRTTIHPDNVGYEAGSEGMKLPPIYMKSLDNELIQVLHKAAQSSQDTHIVLELIFYILDD</sequence>
<dbReference type="RefSeq" id="XP_033357104.1">
    <property type="nucleotide sequence ID" value="XM_033501213.1"/>
</dbReference>
<dbReference type="Proteomes" id="UP000504631">
    <property type="component" value="Unplaced"/>
</dbReference>
<dbReference type="InterPro" id="IPR037145">
    <property type="entry name" value="SARA_Smad-bd_sf"/>
</dbReference>
<dbReference type="GO" id="GO:0016197">
    <property type="term" value="P:endosomal transport"/>
    <property type="evidence" value="ECO:0007669"/>
    <property type="project" value="TreeGrafter"/>
</dbReference>